<protein>
    <submittedName>
        <fullName evidence="3">Uncharacterized protein</fullName>
    </submittedName>
</protein>
<evidence type="ECO:0000256" key="1">
    <source>
        <dbReference type="SAM" id="MobiDB-lite"/>
    </source>
</evidence>
<dbReference type="Proteomes" id="UP000321046">
    <property type="component" value="Unassembled WGS sequence"/>
</dbReference>
<evidence type="ECO:0000313" key="3">
    <source>
        <dbReference type="EMBL" id="TXD35258.1"/>
    </source>
</evidence>
<keyword evidence="2" id="KW-0812">Transmembrane</keyword>
<organism evidence="3 4">
    <name type="scientific">Lujinxingia vulgaris</name>
    <dbReference type="NCBI Taxonomy" id="2600176"/>
    <lineage>
        <taxon>Bacteria</taxon>
        <taxon>Deltaproteobacteria</taxon>
        <taxon>Bradymonadales</taxon>
        <taxon>Lujinxingiaceae</taxon>
        <taxon>Lujinxingia</taxon>
    </lineage>
</organism>
<gene>
    <name evidence="3" type="ORF">FRC96_11300</name>
</gene>
<dbReference type="OrthoDB" id="5507600at2"/>
<evidence type="ECO:0000256" key="2">
    <source>
        <dbReference type="SAM" id="Phobius"/>
    </source>
</evidence>
<feature type="region of interest" description="Disordered" evidence="1">
    <location>
        <begin position="204"/>
        <end position="228"/>
    </location>
</feature>
<keyword evidence="2" id="KW-1133">Transmembrane helix</keyword>
<comment type="caution">
    <text evidence="3">The sequence shown here is derived from an EMBL/GenBank/DDBJ whole genome shotgun (WGS) entry which is preliminary data.</text>
</comment>
<dbReference type="EMBL" id="VOSL01000051">
    <property type="protein sequence ID" value="TXD35258.1"/>
    <property type="molecule type" value="Genomic_DNA"/>
</dbReference>
<accession>A0A5C6X6I1</accession>
<proteinExistence type="predicted"/>
<feature type="transmembrane region" description="Helical" evidence="2">
    <location>
        <begin position="6"/>
        <end position="24"/>
    </location>
</feature>
<keyword evidence="2" id="KW-0472">Membrane</keyword>
<sequence>MDWDTIELVVNLSIVPLVVLGAYLERRHRAKSASAWQEVADHCSLHFLDRGAADQELEGSYRGYQLRVSSEMFSVKSGRSTHTYYVTTLAVNALVASVGEVRIDPRAPYAHETGDWKATTKSFAAAFRQNDAALTGWLADDPDLRHAFERVQAAGDNLELRAGQLRRSRQSLFASYGDLLAFINTTIELAAKIDARARRFPEAEGAASAGDGEAGEVASEHASSDALW</sequence>
<name>A0A5C6X6I1_9DELT</name>
<reference evidence="3 4" key="1">
    <citation type="submission" date="2019-08" db="EMBL/GenBank/DDBJ databases">
        <title>Bradymonadales sp. TMQ2.</title>
        <authorList>
            <person name="Liang Q."/>
        </authorList>
    </citation>
    <scope>NUCLEOTIDE SEQUENCE [LARGE SCALE GENOMIC DNA]</scope>
    <source>
        <strain evidence="3 4">TMQ2</strain>
    </source>
</reference>
<dbReference type="RefSeq" id="WP_146974603.1">
    <property type="nucleotide sequence ID" value="NZ_VOSL01000051.1"/>
</dbReference>
<feature type="compositionally biased region" description="Basic and acidic residues" evidence="1">
    <location>
        <begin position="218"/>
        <end position="228"/>
    </location>
</feature>
<evidence type="ECO:0000313" key="4">
    <source>
        <dbReference type="Proteomes" id="UP000321046"/>
    </source>
</evidence>
<dbReference type="AlphaFoldDB" id="A0A5C6X6I1"/>
<feature type="compositionally biased region" description="Low complexity" evidence="1">
    <location>
        <begin position="204"/>
        <end position="217"/>
    </location>
</feature>